<proteinExistence type="predicted"/>
<comment type="caution">
    <text evidence="1">The sequence shown here is derived from an EMBL/GenBank/DDBJ whole genome shotgun (WGS) entry which is preliminary data.</text>
</comment>
<reference evidence="1 2" key="1">
    <citation type="journal article" date="2020" name="Phytopathology">
        <title>Genome Sequence Resources of Colletotrichum truncatum, C. plurivorum, C. musicola, and C. sojae: Four Species Pathogenic to Soybean (Glycine max).</title>
        <authorList>
            <person name="Rogerio F."/>
            <person name="Boufleur T.R."/>
            <person name="Ciampi-Guillardi M."/>
            <person name="Sukno S.A."/>
            <person name="Thon M.R."/>
            <person name="Massola Junior N.S."/>
            <person name="Baroncelli R."/>
        </authorList>
    </citation>
    <scope>NUCLEOTIDE SEQUENCE [LARGE SCALE GENOMIC DNA]</scope>
    <source>
        <strain evidence="1 2">LFN0009</strain>
    </source>
</reference>
<dbReference type="AlphaFoldDB" id="A0A8H6IYU4"/>
<evidence type="ECO:0000313" key="1">
    <source>
        <dbReference type="EMBL" id="KAF6803394.1"/>
    </source>
</evidence>
<dbReference type="Proteomes" id="UP000652219">
    <property type="component" value="Unassembled WGS sequence"/>
</dbReference>
<keyword evidence="2" id="KW-1185">Reference proteome</keyword>
<name>A0A8H6IYU4_9PEZI</name>
<dbReference type="EMBL" id="WIGN01000239">
    <property type="protein sequence ID" value="KAF6803394.1"/>
    <property type="molecule type" value="Genomic_DNA"/>
</dbReference>
<protein>
    <submittedName>
        <fullName evidence="1">Uncharacterized protein</fullName>
    </submittedName>
</protein>
<gene>
    <name evidence="1" type="ORF">CSOJ01_10915</name>
</gene>
<organism evidence="1 2">
    <name type="scientific">Colletotrichum sojae</name>
    <dbReference type="NCBI Taxonomy" id="2175907"/>
    <lineage>
        <taxon>Eukaryota</taxon>
        <taxon>Fungi</taxon>
        <taxon>Dikarya</taxon>
        <taxon>Ascomycota</taxon>
        <taxon>Pezizomycotina</taxon>
        <taxon>Sordariomycetes</taxon>
        <taxon>Hypocreomycetidae</taxon>
        <taxon>Glomerellales</taxon>
        <taxon>Glomerellaceae</taxon>
        <taxon>Colletotrichum</taxon>
        <taxon>Colletotrichum orchidearum species complex</taxon>
    </lineage>
</organism>
<sequence>MPRLAIPPRHWIERRLFGFGNGAGHLCYGQRLESKLLNPGHYGGLQCRTPGSLQPPRPPVSTGLEYQWPLGDGLFSRPTEGEANFCFSVLIAQDFVRVAWDGPDHRGSCPRGLSMAVAPRCNLRFLHRACNHRRCSSVGPSARLDRLASSSARKSNVPVLAAQSPLADNEHRDRTDLGRAHDLLDWLTVVAGEI</sequence>
<accession>A0A8H6IYU4</accession>
<evidence type="ECO:0000313" key="2">
    <source>
        <dbReference type="Proteomes" id="UP000652219"/>
    </source>
</evidence>